<dbReference type="EMBL" id="BAABME010014069">
    <property type="protein sequence ID" value="GAA0186826.1"/>
    <property type="molecule type" value="Genomic_DNA"/>
</dbReference>
<gene>
    <name evidence="1" type="ORF">LIER_34114</name>
</gene>
<evidence type="ECO:0000313" key="1">
    <source>
        <dbReference type="EMBL" id="GAA0186826.1"/>
    </source>
</evidence>
<proteinExistence type="predicted"/>
<evidence type="ECO:0008006" key="3">
    <source>
        <dbReference type="Google" id="ProtNLM"/>
    </source>
</evidence>
<keyword evidence="2" id="KW-1185">Reference proteome</keyword>
<evidence type="ECO:0000313" key="2">
    <source>
        <dbReference type="Proteomes" id="UP001454036"/>
    </source>
</evidence>
<organism evidence="1 2">
    <name type="scientific">Lithospermum erythrorhizon</name>
    <name type="common">Purple gromwell</name>
    <name type="synonym">Lithospermum officinale var. erythrorhizon</name>
    <dbReference type="NCBI Taxonomy" id="34254"/>
    <lineage>
        <taxon>Eukaryota</taxon>
        <taxon>Viridiplantae</taxon>
        <taxon>Streptophyta</taxon>
        <taxon>Embryophyta</taxon>
        <taxon>Tracheophyta</taxon>
        <taxon>Spermatophyta</taxon>
        <taxon>Magnoliopsida</taxon>
        <taxon>eudicotyledons</taxon>
        <taxon>Gunneridae</taxon>
        <taxon>Pentapetalae</taxon>
        <taxon>asterids</taxon>
        <taxon>lamiids</taxon>
        <taxon>Boraginales</taxon>
        <taxon>Boraginaceae</taxon>
        <taxon>Boraginoideae</taxon>
        <taxon>Lithospermeae</taxon>
        <taxon>Lithospermum</taxon>
    </lineage>
</organism>
<dbReference type="Proteomes" id="UP001454036">
    <property type="component" value="Unassembled WGS sequence"/>
</dbReference>
<reference evidence="1 2" key="1">
    <citation type="submission" date="2024-01" db="EMBL/GenBank/DDBJ databases">
        <title>The complete chloroplast genome sequence of Lithospermum erythrorhizon: insights into the phylogenetic relationship among Boraginaceae species and the maternal lineages of purple gromwells.</title>
        <authorList>
            <person name="Okada T."/>
            <person name="Watanabe K."/>
        </authorList>
    </citation>
    <scope>NUCLEOTIDE SEQUENCE [LARGE SCALE GENOMIC DNA]</scope>
</reference>
<name>A0AAV3S379_LITER</name>
<accession>A0AAV3S379</accession>
<sequence length="81" mass="8782">MCQVLICGTLLPAPASEDFYDTGKTGLLLLLLSAQTLEAPQLLDAVLPDPLLRCLTCHGLSGEATHRNPHHHHLLDVFVCL</sequence>
<protein>
    <recommendedName>
        <fullName evidence="3">Secreted protein</fullName>
    </recommendedName>
</protein>
<dbReference type="AlphaFoldDB" id="A0AAV3S379"/>
<comment type="caution">
    <text evidence="1">The sequence shown here is derived from an EMBL/GenBank/DDBJ whole genome shotgun (WGS) entry which is preliminary data.</text>
</comment>